<evidence type="ECO:0000313" key="10">
    <source>
        <dbReference type="Proteomes" id="UP000199695"/>
    </source>
</evidence>
<evidence type="ECO:0000256" key="5">
    <source>
        <dbReference type="ARBA" id="ARBA00022917"/>
    </source>
</evidence>
<keyword evidence="5" id="KW-0648">Protein biosynthesis</keyword>
<reference evidence="9 10" key="1">
    <citation type="submission" date="2016-10" db="EMBL/GenBank/DDBJ databases">
        <authorList>
            <person name="de Groot N.N."/>
        </authorList>
    </citation>
    <scope>NUCLEOTIDE SEQUENCE [LARGE SCALE GENOMIC DNA]</scope>
    <source>
        <strain evidence="9 10">DSM 46701</strain>
    </source>
</reference>
<evidence type="ECO:0000259" key="8">
    <source>
        <dbReference type="Pfam" id="PF00133"/>
    </source>
</evidence>
<dbReference type="InterPro" id="IPR014729">
    <property type="entry name" value="Rossmann-like_a/b/a_fold"/>
</dbReference>
<dbReference type="EMBL" id="FOCQ01000004">
    <property type="protein sequence ID" value="SEN01296.1"/>
    <property type="molecule type" value="Genomic_DNA"/>
</dbReference>
<evidence type="ECO:0000256" key="7">
    <source>
        <dbReference type="ARBA" id="ARBA00029936"/>
    </source>
</evidence>
<dbReference type="PROSITE" id="PS00178">
    <property type="entry name" value="AA_TRNA_LIGASE_I"/>
    <property type="match status" value="1"/>
</dbReference>
<evidence type="ECO:0000313" key="9">
    <source>
        <dbReference type="EMBL" id="SEN01296.1"/>
    </source>
</evidence>
<keyword evidence="10" id="KW-1185">Reference proteome</keyword>
<dbReference type="OrthoDB" id="9810365at2"/>
<dbReference type="GO" id="GO:0005829">
    <property type="term" value="C:cytosol"/>
    <property type="evidence" value="ECO:0007669"/>
    <property type="project" value="TreeGrafter"/>
</dbReference>
<evidence type="ECO:0000256" key="2">
    <source>
        <dbReference type="ARBA" id="ARBA00022598"/>
    </source>
</evidence>
<keyword evidence="2" id="KW-0436">Ligase</keyword>
<dbReference type="Pfam" id="PF00133">
    <property type="entry name" value="tRNA-synt_1"/>
    <property type="match status" value="1"/>
</dbReference>
<protein>
    <recommendedName>
        <fullName evidence="1">valine--tRNA ligase</fullName>
        <ecNumber evidence="1">6.1.1.9</ecNumber>
    </recommendedName>
    <alternativeName>
        <fullName evidence="7">Valyl-tRNA synthetase</fullName>
    </alternativeName>
</protein>
<accession>A0A1H8D236</accession>
<dbReference type="Gene3D" id="3.40.50.620">
    <property type="entry name" value="HUPs"/>
    <property type="match status" value="1"/>
</dbReference>
<dbReference type="InterPro" id="IPR002303">
    <property type="entry name" value="Valyl-tRNA_ligase"/>
</dbReference>
<dbReference type="EC" id="6.1.1.9" evidence="1"/>
<dbReference type="AlphaFoldDB" id="A0A1H8D236"/>
<keyword evidence="4" id="KW-0067">ATP-binding</keyword>
<proteinExistence type="predicted"/>
<organism evidence="9 10">
    <name type="scientific">Lihuaxuella thermophila</name>
    <dbReference type="NCBI Taxonomy" id="1173111"/>
    <lineage>
        <taxon>Bacteria</taxon>
        <taxon>Bacillati</taxon>
        <taxon>Bacillota</taxon>
        <taxon>Bacilli</taxon>
        <taxon>Bacillales</taxon>
        <taxon>Thermoactinomycetaceae</taxon>
        <taxon>Lihuaxuella</taxon>
    </lineage>
</organism>
<dbReference type="Proteomes" id="UP000199695">
    <property type="component" value="Unassembled WGS sequence"/>
</dbReference>
<sequence length="156" mass="18139">MAESVKSNLPSAYDPKHAEAKWYDYWIEENFFQAGQDPAKKPYTIVIPPPNVTGNLHIGHALNNTLQDILIRWKRMQGYDALWLPGMDHAGIATQARVEAKLREQGISRHDLGREKFLDEVWKWKEECNATLRMRRRSSNMSGELSRIDLHRRQIA</sequence>
<dbReference type="InterPro" id="IPR001412">
    <property type="entry name" value="aa-tRNA-synth_I_CS"/>
</dbReference>
<gene>
    <name evidence="9" type="ORF">SAMN05444955_104254</name>
</gene>
<name>A0A1H8D236_9BACL</name>
<dbReference type="PANTHER" id="PTHR11946:SF93">
    <property type="entry name" value="VALINE--TRNA LIGASE, CHLOROPLASTIC_MITOCHONDRIAL 2"/>
    <property type="match status" value="1"/>
</dbReference>
<dbReference type="GO" id="GO:0004832">
    <property type="term" value="F:valine-tRNA ligase activity"/>
    <property type="evidence" value="ECO:0007669"/>
    <property type="project" value="UniProtKB-EC"/>
</dbReference>
<dbReference type="GO" id="GO:0005524">
    <property type="term" value="F:ATP binding"/>
    <property type="evidence" value="ECO:0007669"/>
    <property type="project" value="UniProtKB-KW"/>
</dbReference>
<dbReference type="PANTHER" id="PTHR11946">
    <property type="entry name" value="VALYL-TRNA SYNTHETASES"/>
    <property type="match status" value="1"/>
</dbReference>
<evidence type="ECO:0000256" key="4">
    <source>
        <dbReference type="ARBA" id="ARBA00022840"/>
    </source>
</evidence>
<evidence type="ECO:0000256" key="1">
    <source>
        <dbReference type="ARBA" id="ARBA00013169"/>
    </source>
</evidence>
<feature type="domain" description="Aminoacyl-tRNA synthetase class Ia" evidence="8">
    <location>
        <begin position="21"/>
        <end position="134"/>
    </location>
</feature>
<dbReference type="InterPro" id="IPR002300">
    <property type="entry name" value="aa-tRNA-synth_Ia"/>
</dbReference>
<evidence type="ECO:0000256" key="6">
    <source>
        <dbReference type="ARBA" id="ARBA00023146"/>
    </source>
</evidence>
<keyword evidence="3" id="KW-0547">Nucleotide-binding</keyword>
<dbReference type="GO" id="GO:0006438">
    <property type="term" value="P:valyl-tRNA aminoacylation"/>
    <property type="evidence" value="ECO:0007669"/>
    <property type="project" value="InterPro"/>
</dbReference>
<keyword evidence="6 9" id="KW-0030">Aminoacyl-tRNA synthetase</keyword>
<dbReference type="SUPFAM" id="SSF52374">
    <property type="entry name" value="Nucleotidylyl transferase"/>
    <property type="match status" value="1"/>
</dbReference>
<evidence type="ECO:0000256" key="3">
    <source>
        <dbReference type="ARBA" id="ARBA00022741"/>
    </source>
</evidence>
<dbReference type="STRING" id="1173111.SAMN05444955_104254"/>